<dbReference type="Pfam" id="PF00069">
    <property type="entry name" value="Pkinase"/>
    <property type="match status" value="1"/>
</dbReference>
<dbReference type="GO" id="GO:0004713">
    <property type="term" value="F:protein tyrosine kinase activity"/>
    <property type="evidence" value="ECO:0007669"/>
    <property type="project" value="TreeGrafter"/>
</dbReference>
<gene>
    <name evidence="8" type="ORF">BMF94_5987</name>
</gene>
<dbReference type="PANTHER" id="PTHR11042:SF190">
    <property type="entry name" value="MITOSIS INHIBITOR PROTEIN KINASE MIK1"/>
    <property type="match status" value="1"/>
</dbReference>
<dbReference type="GO" id="GO:0110031">
    <property type="term" value="P:negative regulation of G2/MI transition of meiotic cell cycle"/>
    <property type="evidence" value="ECO:0007669"/>
    <property type="project" value="TreeGrafter"/>
</dbReference>
<dbReference type="EMBL" id="PJQD01000088">
    <property type="protein sequence ID" value="POY71060.1"/>
    <property type="molecule type" value="Genomic_DNA"/>
</dbReference>
<reference evidence="8 9" key="1">
    <citation type="journal article" date="2018" name="Front. Microbiol.">
        <title>Prospects for Fungal Bioremediation of Acidic Radioactive Waste Sites: Characterization and Genome Sequence of Rhodotorula taiwanensis MD1149.</title>
        <authorList>
            <person name="Tkavc R."/>
            <person name="Matrosova V.Y."/>
            <person name="Grichenko O.E."/>
            <person name="Gostincar C."/>
            <person name="Volpe R.P."/>
            <person name="Klimenkova P."/>
            <person name="Gaidamakova E.K."/>
            <person name="Zhou C.E."/>
            <person name="Stewart B.J."/>
            <person name="Lyman M.G."/>
            <person name="Malfatti S.A."/>
            <person name="Rubinfeld B."/>
            <person name="Courtot M."/>
            <person name="Singh J."/>
            <person name="Dalgard C.L."/>
            <person name="Hamilton T."/>
            <person name="Frey K.G."/>
            <person name="Gunde-Cimerman N."/>
            <person name="Dugan L."/>
            <person name="Daly M.J."/>
        </authorList>
    </citation>
    <scope>NUCLEOTIDE SEQUENCE [LARGE SCALE GENOMIC DNA]</scope>
    <source>
        <strain evidence="8 9">MD1149</strain>
    </source>
</reference>
<evidence type="ECO:0000256" key="4">
    <source>
        <dbReference type="ARBA" id="ARBA00022840"/>
    </source>
</evidence>
<comment type="caution">
    <text evidence="8">The sequence shown here is derived from an EMBL/GenBank/DDBJ whole genome shotgun (WGS) entry which is preliminary data.</text>
</comment>
<keyword evidence="1" id="KW-0808">Transferase</keyword>
<comment type="similarity">
    <text evidence="5">Belongs to the protein kinase superfamily. Ser/Thr protein kinase family. GCN2 subfamily.</text>
</comment>
<dbReference type="GO" id="GO:0005737">
    <property type="term" value="C:cytoplasm"/>
    <property type="evidence" value="ECO:0007669"/>
    <property type="project" value="TreeGrafter"/>
</dbReference>
<feature type="compositionally biased region" description="Pro residues" evidence="6">
    <location>
        <begin position="172"/>
        <end position="187"/>
    </location>
</feature>
<sequence>MIWHDLPSRGPWHSPPTHRNPPNTASALPLPPPIPTAGTSSNPAQSVSRNSLFDVDWAPVTPNTRSRSSTIESTASQDDQGRQSWLDKGPFRPARSTAPPFERRDTVTPYQAPTPVMGSKHDSGFEWLPHSPISPQRSATPPLASQAPPFGPAGAALPTPRTPSPQALPVLAFPPTPNSPPRPPSRPSPVEFPSSEALPPSAGHSSNPLLDTRRAPSLRMSPTPTFLLGEGRHASVYLASCEPSGPNGSVVVEKRPRRRRLCAAKRLFPDRESQVAGLGEAFILAKLSGHSEGAESIIRLYGVRDERDGVDPPLQTASSLSSSFSRSSHRISSTGSHGLPSPLRRTSDGSDTGDSQIPAASPQEGTRAAARSPNRNSDTIVASSHGRSKLSLLSHALDPPLSSTRRRAISSASLDGSPSSSPGSPAQGGLAPAFSLSPRIDLLLEFCPFGHALQFAKAHPERLDRRRWFDWAKQLAAAVKWAHEKNVLHGDIKPQNVLVASDLTIRLADWGNSLFLPPPSAPAHLFPTDPHGLGTPSYSPPEYVKPLPSPFSYPSDIFSLGITMSVLITAAEPYEGIRAMERMMRVGSGEWWDYEERKRLGSLSQGVEDEELALSRTGSIRSNRSGRSSLRGSLRASLRREPSVESIRSFMSASGIGEQGSRDWPAIARALLSESDSSAAEVDAAIAEALPGLSRLSLASTSTSSLPSMEVEADLQFDVNLPGARLSRSSTRVYAGTSTPVQYFLSARLDDVSDGDHGGETTGDGDEDVVPLGVRDLIRQMTRPKEGERPTAEEVWLSVCRIGVSEGVWPSKQEEPDCGGPTA</sequence>
<evidence type="ECO:0000256" key="6">
    <source>
        <dbReference type="SAM" id="MobiDB-lite"/>
    </source>
</evidence>
<keyword evidence="2" id="KW-0547">Nucleotide-binding</keyword>
<feature type="domain" description="Protein kinase" evidence="7">
    <location>
        <begin position="222"/>
        <end position="804"/>
    </location>
</feature>
<feature type="compositionally biased region" description="Low complexity" evidence="6">
    <location>
        <begin position="409"/>
        <end position="430"/>
    </location>
</feature>
<dbReference type="SUPFAM" id="SSF56112">
    <property type="entry name" value="Protein kinase-like (PK-like)"/>
    <property type="match status" value="1"/>
</dbReference>
<dbReference type="OrthoDB" id="4062651at2759"/>
<name>A0A2S5B2R5_9BASI</name>
<feature type="region of interest" description="Disordered" evidence="6">
    <location>
        <begin position="306"/>
        <end position="430"/>
    </location>
</feature>
<dbReference type="PROSITE" id="PS50011">
    <property type="entry name" value="PROTEIN_KINASE_DOM"/>
    <property type="match status" value="1"/>
</dbReference>
<keyword evidence="3" id="KW-0418">Kinase</keyword>
<dbReference type="InterPro" id="IPR000719">
    <property type="entry name" value="Prot_kinase_dom"/>
</dbReference>
<evidence type="ECO:0000313" key="8">
    <source>
        <dbReference type="EMBL" id="POY71060.1"/>
    </source>
</evidence>
<dbReference type="PROSITE" id="PS00108">
    <property type="entry name" value="PROTEIN_KINASE_ST"/>
    <property type="match status" value="1"/>
</dbReference>
<organism evidence="8 9">
    <name type="scientific">Rhodotorula taiwanensis</name>
    <dbReference type="NCBI Taxonomy" id="741276"/>
    <lineage>
        <taxon>Eukaryota</taxon>
        <taxon>Fungi</taxon>
        <taxon>Dikarya</taxon>
        <taxon>Basidiomycota</taxon>
        <taxon>Pucciniomycotina</taxon>
        <taxon>Microbotryomycetes</taxon>
        <taxon>Sporidiobolales</taxon>
        <taxon>Sporidiobolaceae</taxon>
        <taxon>Rhodotorula</taxon>
    </lineage>
</organism>
<dbReference type="STRING" id="741276.A0A2S5B2R5"/>
<dbReference type="CDD" id="cd00180">
    <property type="entry name" value="PKc"/>
    <property type="match status" value="1"/>
</dbReference>
<dbReference type="AlphaFoldDB" id="A0A2S5B2R5"/>
<evidence type="ECO:0000256" key="5">
    <source>
        <dbReference type="ARBA" id="ARBA00037982"/>
    </source>
</evidence>
<dbReference type="Proteomes" id="UP000237144">
    <property type="component" value="Unassembled WGS sequence"/>
</dbReference>
<dbReference type="GO" id="GO:0005634">
    <property type="term" value="C:nucleus"/>
    <property type="evidence" value="ECO:0007669"/>
    <property type="project" value="TreeGrafter"/>
</dbReference>
<dbReference type="PANTHER" id="PTHR11042">
    <property type="entry name" value="EUKARYOTIC TRANSLATION INITIATION FACTOR 2-ALPHA KINASE EIF2-ALPHA KINASE -RELATED"/>
    <property type="match status" value="1"/>
</dbReference>
<accession>A0A2S5B2R5</accession>
<keyword evidence="9" id="KW-1185">Reference proteome</keyword>
<dbReference type="InterPro" id="IPR008271">
    <property type="entry name" value="Ser/Thr_kinase_AS"/>
</dbReference>
<protein>
    <recommendedName>
        <fullName evidence="7">Protein kinase domain-containing protein</fullName>
    </recommendedName>
</protein>
<feature type="compositionally biased region" description="Low complexity" evidence="6">
    <location>
        <begin position="318"/>
        <end position="336"/>
    </location>
</feature>
<dbReference type="InterPro" id="IPR050339">
    <property type="entry name" value="CC_SR_Kinase"/>
</dbReference>
<evidence type="ECO:0000256" key="1">
    <source>
        <dbReference type="ARBA" id="ARBA00022679"/>
    </source>
</evidence>
<dbReference type="SMART" id="SM00220">
    <property type="entry name" value="S_TKc"/>
    <property type="match status" value="1"/>
</dbReference>
<dbReference type="GO" id="GO:0005524">
    <property type="term" value="F:ATP binding"/>
    <property type="evidence" value="ECO:0007669"/>
    <property type="project" value="UniProtKB-KW"/>
</dbReference>
<feature type="compositionally biased region" description="Polar residues" evidence="6">
    <location>
        <begin position="37"/>
        <end position="51"/>
    </location>
</feature>
<evidence type="ECO:0000313" key="9">
    <source>
        <dbReference type="Proteomes" id="UP000237144"/>
    </source>
</evidence>
<dbReference type="Gene3D" id="1.10.510.10">
    <property type="entry name" value="Transferase(Phosphotransferase) domain 1"/>
    <property type="match status" value="1"/>
</dbReference>
<evidence type="ECO:0000256" key="3">
    <source>
        <dbReference type="ARBA" id="ARBA00022777"/>
    </source>
</evidence>
<dbReference type="InterPro" id="IPR011009">
    <property type="entry name" value="Kinase-like_dom_sf"/>
</dbReference>
<feature type="compositionally biased region" description="Polar residues" evidence="6">
    <location>
        <begin position="373"/>
        <end position="382"/>
    </location>
</feature>
<feature type="compositionally biased region" description="Low complexity" evidence="6">
    <location>
        <begin position="144"/>
        <end position="159"/>
    </location>
</feature>
<evidence type="ECO:0000256" key="2">
    <source>
        <dbReference type="ARBA" id="ARBA00022741"/>
    </source>
</evidence>
<feature type="region of interest" description="Disordered" evidence="6">
    <location>
        <begin position="1"/>
        <end position="218"/>
    </location>
</feature>
<proteinExistence type="inferred from homology"/>
<feature type="compositionally biased region" description="Polar residues" evidence="6">
    <location>
        <begin position="61"/>
        <end position="78"/>
    </location>
</feature>
<keyword evidence="4" id="KW-0067">ATP-binding</keyword>
<evidence type="ECO:0000259" key="7">
    <source>
        <dbReference type="PROSITE" id="PS50011"/>
    </source>
</evidence>